<dbReference type="SUPFAM" id="SSF55895">
    <property type="entry name" value="Ribonuclease Rh-like"/>
    <property type="match status" value="1"/>
</dbReference>
<keyword evidence="5" id="KW-1185">Reference proteome</keyword>
<dbReference type="GO" id="GO:0033897">
    <property type="term" value="F:ribonuclease T2 activity"/>
    <property type="evidence" value="ECO:0007669"/>
    <property type="project" value="UniProtKB-EC"/>
</dbReference>
<dbReference type="InterPro" id="IPR033130">
    <property type="entry name" value="RNase_T2_His_AS_2"/>
</dbReference>
<dbReference type="Gene3D" id="3.90.730.10">
    <property type="entry name" value="Ribonuclease T2-like"/>
    <property type="match status" value="1"/>
</dbReference>
<name>A0ABQ9WS78_9EUKA</name>
<evidence type="ECO:0000256" key="1">
    <source>
        <dbReference type="ARBA" id="ARBA00007469"/>
    </source>
</evidence>
<sequence length="242" mass="27732">MIITHLFFLLSALSRFESVPNALCKTKESEIGDFTNLVLATFYLPTHCLRDNPKPAVGPVRGAPEFTIHGLWPGRTADDWPQCCSPESIHRASQLRNVTDLVKYWVSTKGSDDKLWAHEWEKHGTCGMNLFRTENAYFNATVELLKRIQLDRILYKYGIQPSSKEYSNQLVSSIFNRALHYKPILECSTINQTSYLSGLYVCLDVLWPYDVVACPSDYYISKQNNCPDKFRIPPYPSSCFRS</sequence>
<evidence type="ECO:0000313" key="5">
    <source>
        <dbReference type="Proteomes" id="UP001281761"/>
    </source>
</evidence>
<evidence type="ECO:0000313" key="4">
    <source>
        <dbReference type="EMBL" id="KAK2941607.1"/>
    </source>
</evidence>
<keyword evidence="3" id="KW-0732">Signal</keyword>
<evidence type="ECO:0000256" key="3">
    <source>
        <dbReference type="SAM" id="SignalP"/>
    </source>
</evidence>
<dbReference type="EMBL" id="JARBJD010000484">
    <property type="protein sequence ID" value="KAK2941607.1"/>
    <property type="molecule type" value="Genomic_DNA"/>
</dbReference>
<dbReference type="PANTHER" id="PTHR11240">
    <property type="entry name" value="RIBONUCLEASE T2"/>
    <property type="match status" value="1"/>
</dbReference>
<dbReference type="PROSITE" id="PS00531">
    <property type="entry name" value="RNASE_T2_2"/>
    <property type="match status" value="1"/>
</dbReference>
<feature type="signal peptide" evidence="3">
    <location>
        <begin position="1"/>
        <end position="18"/>
    </location>
</feature>
<dbReference type="PANTHER" id="PTHR11240:SF22">
    <property type="entry name" value="RIBONUCLEASE T2"/>
    <property type="match status" value="1"/>
</dbReference>
<dbReference type="EC" id="4.6.1.19" evidence="4"/>
<protein>
    <submittedName>
        <fullName evidence="4">Extracellular ribonuclease LE</fullName>
        <ecNumber evidence="4">4.6.1.19</ecNumber>
    </submittedName>
</protein>
<feature type="chain" id="PRO_5046301170" evidence="3">
    <location>
        <begin position="19"/>
        <end position="242"/>
    </location>
</feature>
<reference evidence="4 5" key="1">
    <citation type="journal article" date="2022" name="bioRxiv">
        <title>Genomics of Preaxostyla Flagellates Illuminates Evolutionary Transitions and the Path Towards Mitochondrial Loss.</title>
        <authorList>
            <person name="Novak L.V.F."/>
            <person name="Treitli S.C."/>
            <person name="Pyrih J."/>
            <person name="Halakuc P."/>
            <person name="Pipaliya S.V."/>
            <person name="Vacek V."/>
            <person name="Brzon O."/>
            <person name="Soukal P."/>
            <person name="Eme L."/>
            <person name="Dacks J.B."/>
            <person name="Karnkowska A."/>
            <person name="Elias M."/>
            <person name="Hampl V."/>
        </authorList>
    </citation>
    <scope>NUCLEOTIDE SEQUENCE [LARGE SCALE GENOMIC DNA]</scope>
    <source>
        <strain evidence="4">NAU3</strain>
        <tissue evidence="4">Gut</tissue>
    </source>
</reference>
<dbReference type="InterPro" id="IPR036430">
    <property type="entry name" value="RNase_T2-like_sf"/>
</dbReference>
<proteinExistence type="inferred from homology"/>
<evidence type="ECO:0000256" key="2">
    <source>
        <dbReference type="RuleBase" id="RU004328"/>
    </source>
</evidence>
<comment type="caution">
    <text evidence="4">The sequence shown here is derived from an EMBL/GenBank/DDBJ whole genome shotgun (WGS) entry which is preliminary data.</text>
</comment>
<comment type="similarity">
    <text evidence="1 2">Belongs to the RNase T2 family.</text>
</comment>
<dbReference type="Proteomes" id="UP001281761">
    <property type="component" value="Unassembled WGS sequence"/>
</dbReference>
<dbReference type="InterPro" id="IPR001568">
    <property type="entry name" value="RNase_T2-like"/>
</dbReference>
<accession>A0ABQ9WS78</accession>
<dbReference type="InterPro" id="IPR018188">
    <property type="entry name" value="RNase_T2_His_AS_1"/>
</dbReference>
<dbReference type="Pfam" id="PF00445">
    <property type="entry name" value="Ribonuclease_T2"/>
    <property type="match status" value="1"/>
</dbReference>
<organism evidence="4 5">
    <name type="scientific">Blattamonas nauphoetae</name>
    <dbReference type="NCBI Taxonomy" id="2049346"/>
    <lineage>
        <taxon>Eukaryota</taxon>
        <taxon>Metamonada</taxon>
        <taxon>Preaxostyla</taxon>
        <taxon>Oxymonadida</taxon>
        <taxon>Blattamonas</taxon>
    </lineage>
</organism>
<dbReference type="PROSITE" id="PS00530">
    <property type="entry name" value="RNASE_T2_1"/>
    <property type="match status" value="1"/>
</dbReference>
<keyword evidence="4" id="KW-0456">Lyase</keyword>
<gene>
    <name evidence="4" type="ORF">BLNAU_23484</name>
</gene>